<organism evidence="2 3">
    <name type="scientific">Podospora didyma</name>
    <dbReference type="NCBI Taxonomy" id="330526"/>
    <lineage>
        <taxon>Eukaryota</taxon>
        <taxon>Fungi</taxon>
        <taxon>Dikarya</taxon>
        <taxon>Ascomycota</taxon>
        <taxon>Pezizomycotina</taxon>
        <taxon>Sordariomycetes</taxon>
        <taxon>Sordariomycetidae</taxon>
        <taxon>Sordariales</taxon>
        <taxon>Podosporaceae</taxon>
        <taxon>Podospora</taxon>
    </lineage>
</organism>
<comment type="caution">
    <text evidence="2">The sequence shown here is derived from an EMBL/GenBank/DDBJ whole genome shotgun (WGS) entry which is preliminary data.</text>
</comment>
<keyword evidence="1" id="KW-0812">Transmembrane</keyword>
<evidence type="ECO:0000313" key="3">
    <source>
        <dbReference type="Proteomes" id="UP001285441"/>
    </source>
</evidence>
<feature type="transmembrane region" description="Helical" evidence="1">
    <location>
        <begin position="49"/>
        <end position="67"/>
    </location>
</feature>
<name>A0AAE0KB96_9PEZI</name>
<dbReference type="EMBL" id="JAULSW010000008">
    <property type="protein sequence ID" value="KAK3372736.1"/>
    <property type="molecule type" value="Genomic_DNA"/>
</dbReference>
<reference evidence="2" key="2">
    <citation type="submission" date="2023-06" db="EMBL/GenBank/DDBJ databases">
        <authorList>
            <consortium name="Lawrence Berkeley National Laboratory"/>
            <person name="Haridas S."/>
            <person name="Hensen N."/>
            <person name="Bonometti L."/>
            <person name="Westerberg I."/>
            <person name="Brannstrom I.O."/>
            <person name="Guillou S."/>
            <person name="Cros-Aarteil S."/>
            <person name="Calhoun S."/>
            <person name="Kuo A."/>
            <person name="Mondo S."/>
            <person name="Pangilinan J."/>
            <person name="Riley R."/>
            <person name="LaButti K."/>
            <person name="Andreopoulos B."/>
            <person name="Lipzen A."/>
            <person name="Chen C."/>
            <person name="Yanf M."/>
            <person name="Daum C."/>
            <person name="Ng V."/>
            <person name="Clum A."/>
            <person name="Steindorff A."/>
            <person name="Ohm R."/>
            <person name="Martin F."/>
            <person name="Silar P."/>
            <person name="Natvig D."/>
            <person name="Lalanne C."/>
            <person name="Gautier V."/>
            <person name="Ament-velasquez S.L."/>
            <person name="Kruys A."/>
            <person name="Hutchinson M.I."/>
            <person name="Powell A.J."/>
            <person name="Barry K."/>
            <person name="Miller A.N."/>
            <person name="Grigoriev I.V."/>
            <person name="Debuchy R."/>
            <person name="Gladieux P."/>
            <person name="Thoren M.H."/>
            <person name="Johannesson H."/>
        </authorList>
    </citation>
    <scope>NUCLEOTIDE SEQUENCE</scope>
    <source>
        <strain evidence="2">CBS 232.78</strain>
    </source>
</reference>
<proteinExistence type="predicted"/>
<dbReference type="AlphaFoldDB" id="A0AAE0KB96"/>
<evidence type="ECO:0000313" key="2">
    <source>
        <dbReference type="EMBL" id="KAK3372736.1"/>
    </source>
</evidence>
<keyword evidence="1" id="KW-0472">Membrane</keyword>
<evidence type="ECO:0000256" key="1">
    <source>
        <dbReference type="SAM" id="Phobius"/>
    </source>
</evidence>
<keyword evidence="1" id="KW-1133">Transmembrane helix</keyword>
<protein>
    <submittedName>
        <fullName evidence="2">Uncharacterized protein</fullName>
    </submittedName>
</protein>
<reference evidence="2" key="1">
    <citation type="journal article" date="2023" name="Mol. Phylogenet. Evol.">
        <title>Genome-scale phylogeny and comparative genomics of the fungal order Sordariales.</title>
        <authorList>
            <person name="Hensen N."/>
            <person name="Bonometti L."/>
            <person name="Westerberg I."/>
            <person name="Brannstrom I.O."/>
            <person name="Guillou S."/>
            <person name="Cros-Aarteil S."/>
            <person name="Calhoun S."/>
            <person name="Haridas S."/>
            <person name="Kuo A."/>
            <person name="Mondo S."/>
            <person name="Pangilinan J."/>
            <person name="Riley R."/>
            <person name="LaButti K."/>
            <person name="Andreopoulos B."/>
            <person name="Lipzen A."/>
            <person name="Chen C."/>
            <person name="Yan M."/>
            <person name="Daum C."/>
            <person name="Ng V."/>
            <person name="Clum A."/>
            <person name="Steindorff A."/>
            <person name="Ohm R.A."/>
            <person name="Martin F."/>
            <person name="Silar P."/>
            <person name="Natvig D.O."/>
            <person name="Lalanne C."/>
            <person name="Gautier V."/>
            <person name="Ament-Velasquez S.L."/>
            <person name="Kruys A."/>
            <person name="Hutchinson M.I."/>
            <person name="Powell A.J."/>
            <person name="Barry K."/>
            <person name="Miller A.N."/>
            <person name="Grigoriev I.V."/>
            <person name="Debuchy R."/>
            <person name="Gladieux P."/>
            <person name="Hiltunen Thoren M."/>
            <person name="Johannesson H."/>
        </authorList>
    </citation>
    <scope>NUCLEOTIDE SEQUENCE</scope>
    <source>
        <strain evidence="2">CBS 232.78</strain>
    </source>
</reference>
<dbReference type="Proteomes" id="UP001285441">
    <property type="component" value="Unassembled WGS sequence"/>
</dbReference>
<sequence length="300" mass="33950">MALKLYRRLRTRPLYPTPTIANLEDKPNTFEVDTNVPQEAKMPSRSQRILFYIRIFFIAQFVITTATTGSPPSTNFFAFPSMPEDKEIAPRSLETELEDIWTNLFLFPSWPEDEEMAPRSLETEPEIVPRSLETELEKDRWPCAQQTSPGMCTLTLTLSQNESIMRADLYDHECFLRGTANDLSRKTWISIPYRGGDGVANTTLYVQPDWFNNMKPAYVSDRSEFMFGSGHWKPSQMVSGEKWDKKGSGLKGPWTSSRQFKCWSAAPGNLSSTGVPIGERDVGLALVVGLAVVVVSAWIF</sequence>
<accession>A0AAE0KB96</accession>
<gene>
    <name evidence="2" type="ORF">B0H63DRAFT_485560</name>
</gene>
<keyword evidence="3" id="KW-1185">Reference proteome</keyword>